<accession>A0ABN9UF28</accession>
<protein>
    <recommendedName>
        <fullName evidence="3">DUF4178 domain-containing protein</fullName>
    </recommendedName>
</protein>
<sequence>MEDHFECGVYRIIRDALLSSGPSLGDGDVGSMPIGALVEVMEVVDLQEDQRVRARIRFGGADAGWISLKSTDGQKVWAEKVAEELWITDNSVLNADSPGIAYRHSQSIDDRVEDQLVCWGQAVRGCVTPNGDWLEARVALATFWISSDACRARFGIHVLHTDFLA</sequence>
<keyword evidence="2" id="KW-1185">Reference proteome</keyword>
<evidence type="ECO:0000313" key="2">
    <source>
        <dbReference type="Proteomes" id="UP001189429"/>
    </source>
</evidence>
<dbReference type="EMBL" id="CAUYUJ010015793">
    <property type="protein sequence ID" value="CAK0858158.1"/>
    <property type="molecule type" value="Genomic_DNA"/>
</dbReference>
<name>A0ABN9UF28_9DINO</name>
<organism evidence="1 2">
    <name type="scientific">Prorocentrum cordatum</name>
    <dbReference type="NCBI Taxonomy" id="2364126"/>
    <lineage>
        <taxon>Eukaryota</taxon>
        <taxon>Sar</taxon>
        <taxon>Alveolata</taxon>
        <taxon>Dinophyceae</taxon>
        <taxon>Prorocentrales</taxon>
        <taxon>Prorocentraceae</taxon>
        <taxon>Prorocentrum</taxon>
    </lineage>
</organism>
<reference evidence="1" key="1">
    <citation type="submission" date="2023-10" db="EMBL/GenBank/DDBJ databases">
        <authorList>
            <person name="Chen Y."/>
            <person name="Shah S."/>
            <person name="Dougan E. K."/>
            <person name="Thang M."/>
            <person name="Chan C."/>
        </authorList>
    </citation>
    <scope>NUCLEOTIDE SEQUENCE [LARGE SCALE GENOMIC DNA]</scope>
</reference>
<comment type="caution">
    <text evidence="1">The sequence shown here is derived from an EMBL/GenBank/DDBJ whole genome shotgun (WGS) entry which is preliminary data.</text>
</comment>
<evidence type="ECO:0008006" key="3">
    <source>
        <dbReference type="Google" id="ProtNLM"/>
    </source>
</evidence>
<evidence type="ECO:0000313" key="1">
    <source>
        <dbReference type="EMBL" id="CAK0858158.1"/>
    </source>
</evidence>
<gene>
    <name evidence="1" type="ORF">PCOR1329_LOCUS48029</name>
</gene>
<dbReference type="Proteomes" id="UP001189429">
    <property type="component" value="Unassembled WGS sequence"/>
</dbReference>
<proteinExistence type="predicted"/>